<dbReference type="InterPro" id="IPR000845">
    <property type="entry name" value="Nucleoside_phosphorylase_d"/>
</dbReference>
<comment type="caution">
    <text evidence="2">The sequence shown here is derived from an EMBL/GenBank/DDBJ whole genome shotgun (WGS) entry which is preliminary data.</text>
</comment>
<dbReference type="PANTHER" id="PTHR46832">
    <property type="entry name" value="5'-METHYLTHIOADENOSINE/S-ADENOSYLHOMOCYSTEINE NUCLEOSIDASE"/>
    <property type="match status" value="1"/>
</dbReference>
<accession>A0ABM8WV67</accession>
<dbReference type="PANTHER" id="PTHR46832:SF1">
    <property type="entry name" value="5'-METHYLTHIOADENOSINE_S-ADENOSYLHOMOCYSTEINE NUCLEOSIDASE"/>
    <property type="match status" value="1"/>
</dbReference>
<gene>
    <name evidence="2" type="ORF">LMG32289_02347</name>
</gene>
<dbReference type="EMBL" id="CAJZAG010000004">
    <property type="protein sequence ID" value="CAG9171407.1"/>
    <property type="molecule type" value="Genomic_DNA"/>
</dbReference>
<keyword evidence="3" id="KW-1185">Reference proteome</keyword>
<dbReference type="Proteomes" id="UP000706525">
    <property type="component" value="Unassembled WGS sequence"/>
</dbReference>
<evidence type="ECO:0000313" key="3">
    <source>
        <dbReference type="Proteomes" id="UP000706525"/>
    </source>
</evidence>
<sequence length="232" mass="23595">MAEATVLAVSGMTFESRIAAGPGVATLHGFRDRALETTLAEVLGRERVWDGVISIGVAGGLAPQLAPGTVIVAAGVQDGDVLLPCDTRWQDALRGALPHAMSGLIAGVDAAVTTVADKATLHGLRGALAVDMESHIAARAAIDHGLPFAALRVVVDPAERPVPPLAVAGMAADGSTDIRAILLGLLKAPWELGGLIRLGRDAAAAKTALTRARQLAGLALLAPLSLRESGRG</sequence>
<dbReference type="InterPro" id="IPR017831">
    <property type="entry name" value="Hopanoid-assoc_phosphoryl_HpnG"/>
</dbReference>
<dbReference type="InterPro" id="IPR035994">
    <property type="entry name" value="Nucleoside_phosphorylase_sf"/>
</dbReference>
<evidence type="ECO:0000259" key="1">
    <source>
        <dbReference type="Pfam" id="PF01048"/>
    </source>
</evidence>
<dbReference type="SUPFAM" id="SSF53167">
    <property type="entry name" value="Purine and uridine phosphorylases"/>
    <property type="match status" value="1"/>
</dbReference>
<dbReference type="RefSeq" id="WP_223988132.1">
    <property type="nucleotide sequence ID" value="NZ_CAJZAG010000004.1"/>
</dbReference>
<organism evidence="2 3">
    <name type="scientific">Cupriavidus pampae</name>
    <dbReference type="NCBI Taxonomy" id="659251"/>
    <lineage>
        <taxon>Bacteria</taxon>
        <taxon>Pseudomonadati</taxon>
        <taxon>Pseudomonadota</taxon>
        <taxon>Betaproteobacteria</taxon>
        <taxon>Burkholderiales</taxon>
        <taxon>Burkholderiaceae</taxon>
        <taxon>Cupriavidus</taxon>
    </lineage>
</organism>
<protein>
    <recommendedName>
        <fullName evidence="1">Nucleoside phosphorylase domain-containing protein</fullName>
    </recommendedName>
</protein>
<dbReference type="Pfam" id="PF01048">
    <property type="entry name" value="PNP_UDP_1"/>
    <property type="match status" value="1"/>
</dbReference>
<proteinExistence type="predicted"/>
<evidence type="ECO:0000313" key="2">
    <source>
        <dbReference type="EMBL" id="CAG9171407.1"/>
    </source>
</evidence>
<dbReference type="NCBIfam" id="NF005476">
    <property type="entry name" value="PRK07077.1"/>
    <property type="match status" value="1"/>
</dbReference>
<dbReference type="NCBIfam" id="TIGR03468">
    <property type="entry name" value="HpnG"/>
    <property type="match status" value="1"/>
</dbReference>
<reference evidence="2 3" key="1">
    <citation type="submission" date="2021-08" db="EMBL/GenBank/DDBJ databases">
        <authorList>
            <person name="Peeters C."/>
        </authorList>
    </citation>
    <scope>NUCLEOTIDE SEQUENCE [LARGE SCALE GENOMIC DNA]</scope>
    <source>
        <strain evidence="2 3">LMG 32289</strain>
    </source>
</reference>
<dbReference type="Gene3D" id="3.40.50.1580">
    <property type="entry name" value="Nucleoside phosphorylase domain"/>
    <property type="match status" value="1"/>
</dbReference>
<feature type="domain" description="Nucleoside phosphorylase" evidence="1">
    <location>
        <begin position="50"/>
        <end position="186"/>
    </location>
</feature>
<dbReference type="CDD" id="cd17768">
    <property type="entry name" value="adenosylhopane_nucleosidase_HpnG-like"/>
    <property type="match status" value="1"/>
</dbReference>
<name>A0ABM8WV67_9BURK</name>